<dbReference type="Proteomes" id="UP000255460">
    <property type="component" value="Unassembled WGS sequence"/>
</dbReference>
<name>A0A376KUU0_ECOLX</name>
<accession>A0A376KUU0</accession>
<dbReference type="GO" id="GO:0016787">
    <property type="term" value="F:hydrolase activity"/>
    <property type="evidence" value="ECO:0007669"/>
    <property type="project" value="UniProtKB-KW"/>
</dbReference>
<gene>
    <name evidence="1" type="primary">sppA_1</name>
    <name evidence="1" type="ORF">NCTC10418_03430</name>
</gene>
<dbReference type="EMBL" id="UFZQ01000001">
    <property type="protein sequence ID" value="STE85807.1"/>
    <property type="molecule type" value="Genomic_DNA"/>
</dbReference>
<organism evidence="1 2">
    <name type="scientific">Escherichia coli</name>
    <dbReference type="NCBI Taxonomy" id="562"/>
    <lineage>
        <taxon>Bacteria</taxon>
        <taxon>Pseudomonadati</taxon>
        <taxon>Pseudomonadota</taxon>
        <taxon>Gammaproteobacteria</taxon>
        <taxon>Enterobacterales</taxon>
        <taxon>Enterobacteriaceae</taxon>
        <taxon>Escherichia</taxon>
    </lineage>
</organism>
<proteinExistence type="predicted"/>
<protein>
    <submittedName>
        <fullName evidence="1">Signal peptide peptidase SppA, 67K type</fullName>
        <ecNumber evidence="1">3.4.21.-</ecNumber>
    </submittedName>
</protein>
<dbReference type="AlphaFoldDB" id="A0A376KUU0"/>
<evidence type="ECO:0000313" key="1">
    <source>
        <dbReference type="EMBL" id="STE85807.1"/>
    </source>
</evidence>
<sequence>MQKLTGWSIVLGDFDDAVAKAAELAKVKQWHLEYYVDEPTFFDKVMDNMSVLVRQCCQMRSRPCYLHRLPR</sequence>
<reference evidence="1 2" key="1">
    <citation type="submission" date="2018-06" db="EMBL/GenBank/DDBJ databases">
        <authorList>
            <consortium name="Pathogen Informatics"/>
            <person name="Doyle S."/>
        </authorList>
    </citation>
    <scope>NUCLEOTIDE SEQUENCE [LARGE SCALE GENOMIC DNA]</scope>
    <source>
        <strain evidence="1 2">NCTC10418</strain>
    </source>
</reference>
<dbReference type="EC" id="3.4.21.-" evidence="1"/>
<keyword evidence="1" id="KW-0378">Hydrolase</keyword>
<evidence type="ECO:0000313" key="2">
    <source>
        <dbReference type="Proteomes" id="UP000255460"/>
    </source>
</evidence>